<reference evidence="6" key="1">
    <citation type="submission" date="2009-02" db="EMBL/GenBank/DDBJ databases">
        <authorList>
            <person name="Fulton L."/>
            <person name="Clifton S."/>
            <person name="Fulton B."/>
            <person name="Xu J."/>
            <person name="Minx P."/>
            <person name="Pepin K.H."/>
            <person name="Johnson M."/>
            <person name="Bhonagiri V."/>
            <person name="Nash W.E."/>
            <person name="Mardis E.R."/>
            <person name="Wilson R.K."/>
        </authorList>
    </citation>
    <scope>NUCLEOTIDE SEQUENCE [LARGE SCALE GENOMIC DNA]</scope>
    <source>
        <strain evidence="6">DSM 15053</strain>
    </source>
</reference>
<dbReference type="OrthoDB" id="9803714at2"/>
<dbReference type="InterPro" id="IPR036388">
    <property type="entry name" value="WH-like_DNA-bd_sf"/>
</dbReference>
<dbReference type="eggNOG" id="COG0583">
    <property type="taxonomic scope" value="Bacteria"/>
</dbReference>
<protein>
    <submittedName>
        <fullName evidence="6">LysR substrate binding domain protein</fullName>
    </submittedName>
</protein>
<evidence type="ECO:0000259" key="5">
    <source>
        <dbReference type="PROSITE" id="PS50931"/>
    </source>
</evidence>
<comment type="caution">
    <text evidence="6">The sequence shown here is derived from an EMBL/GenBank/DDBJ whole genome shotgun (WGS) entry which is preliminary data.</text>
</comment>
<dbReference type="Pfam" id="PF03466">
    <property type="entry name" value="LysR_substrate"/>
    <property type="match status" value="1"/>
</dbReference>
<dbReference type="Pfam" id="PF00126">
    <property type="entry name" value="HTH_1"/>
    <property type="match status" value="1"/>
</dbReference>
<gene>
    <name evidence="6" type="ORF">CLOHYLEM_04056</name>
</gene>
<dbReference type="Gene3D" id="1.10.10.10">
    <property type="entry name" value="Winged helix-like DNA-binding domain superfamily/Winged helix DNA-binding domain"/>
    <property type="match status" value="1"/>
</dbReference>
<dbReference type="InterPro" id="IPR005119">
    <property type="entry name" value="LysR_subst-bd"/>
</dbReference>
<dbReference type="GO" id="GO:0003700">
    <property type="term" value="F:DNA-binding transcription factor activity"/>
    <property type="evidence" value="ECO:0007669"/>
    <property type="project" value="InterPro"/>
</dbReference>
<dbReference type="PANTHER" id="PTHR30346">
    <property type="entry name" value="TRANSCRIPTIONAL DUAL REGULATOR HCAR-RELATED"/>
    <property type="match status" value="1"/>
</dbReference>
<dbReference type="STRING" id="553973.CLOHYLEM_04056"/>
<dbReference type="FunFam" id="1.10.10.10:FF:000001">
    <property type="entry name" value="LysR family transcriptional regulator"/>
    <property type="match status" value="1"/>
</dbReference>
<dbReference type="PRINTS" id="PR00039">
    <property type="entry name" value="HTHLYSR"/>
</dbReference>
<dbReference type="AlphaFoldDB" id="C0BW27"/>
<accession>C0BW27</accession>
<comment type="similarity">
    <text evidence="1">Belongs to the LysR transcriptional regulatory family.</text>
</comment>
<dbReference type="SUPFAM" id="SSF53850">
    <property type="entry name" value="Periplasmic binding protein-like II"/>
    <property type="match status" value="1"/>
</dbReference>
<dbReference type="Proteomes" id="UP000004893">
    <property type="component" value="Unassembled WGS sequence"/>
</dbReference>
<keyword evidence="7" id="KW-1185">Reference proteome</keyword>
<keyword evidence="2" id="KW-0805">Transcription regulation</keyword>
<dbReference type="PANTHER" id="PTHR30346:SF28">
    <property type="entry name" value="HTH-TYPE TRANSCRIPTIONAL REGULATOR CYNR"/>
    <property type="match status" value="1"/>
</dbReference>
<dbReference type="SUPFAM" id="SSF46785">
    <property type="entry name" value="Winged helix' DNA-binding domain"/>
    <property type="match status" value="1"/>
</dbReference>
<evidence type="ECO:0000256" key="2">
    <source>
        <dbReference type="ARBA" id="ARBA00023015"/>
    </source>
</evidence>
<dbReference type="Gene3D" id="3.40.190.10">
    <property type="entry name" value="Periplasmic binding protein-like II"/>
    <property type="match status" value="2"/>
</dbReference>
<organism evidence="6 7">
    <name type="scientific">[Clostridium] hylemonae DSM 15053</name>
    <dbReference type="NCBI Taxonomy" id="553973"/>
    <lineage>
        <taxon>Bacteria</taxon>
        <taxon>Bacillati</taxon>
        <taxon>Bacillota</taxon>
        <taxon>Clostridia</taxon>
        <taxon>Lachnospirales</taxon>
        <taxon>Lachnospiraceae</taxon>
    </lineage>
</organism>
<name>C0BW27_9FIRM</name>
<dbReference type="PROSITE" id="PS50931">
    <property type="entry name" value="HTH_LYSR"/>
    <property type="match status" value="1"/>
</dbReference>
<dbReference type="InterPro" id="IPR000847">
    <property type="entry name" value="LysR_HTH_N"/>
</dbReference>
<keyword evidence="3" id="KW-0238">DNA-binding</keyword>
<dbReference type="EMBL" id="ABYI02000003">
    <property type="protein sequence ID" value="EEG75890.1"/>
    <property type="molecule type" value="Genomic_DNA"/>
</dbReference>
<dbReference type="InterPro" id="IPR036390">
    <property type="entry name" value="WH_DNA-bd_sf"/>
</dbReference>
<evidence type="ECO:0000313" key="7">
    <source>
        <dbReference type="Proteomes" id="UP000004893"/>
    </source>
</evidence>
<evidence type="ECO:0000256" key="3">
    <source>
        <dbReference type="ARBA" id="ARBA00023125"/>
    </source>
</evidence>
<feature type="domain" description="HTH lysR-type" evidence="5">
    <location>
        <begin position="19"/>
        <end position="76"/>
    </location>
</feature>
<evidence type="ECO:0000256" key="4">
    <source>
        <dbReference type="ARBA" id="ARBA00023163"/>
    </source>
</evidence>
<evidence type="ECO:0000256" key="1">
    <source>
        <dbReference type="ARBA" id="ARBA00009437"/>
    </source>
</evidence>
<sequence>MVQLNHRHPADTLTGGTAMSIKRLPFFLSAAKYLNFTEAASEQFISQTAMSLQIKKFEDELGFQLFNRSNTGVTLTKAGGYLYKRCQYIMADYNQAVAHARQLSEEDKPQVRIGYSGAYEQLAVTPFVSRFYKGHPSSQVELIYGKRKKKVLQQLEDGFLDLAVVSDYDRNYSQWLKSVPLRHDNCLFLLSSDSELAASSSLEPSRLVGKPLLRTVENDFTSYEWQIWNVMNFLGLGGNEVIYANDYYSMALLAKSDIGFGIVPACMSTMPMDGLSYVPITGRTLKTSCSVIYMESSSNPVREEFLMTLKDKDTEASDGAD</sequence>
<keyword evidence="4" id="KW-0804">Transcription</keyword>
<proteinExistence type="inferred from homology"/>
<reference evidence="6" key="2">
    <citation type="submission" date="2013-06" db="EMBL/GenBank/DDBJ databases">
        <title>Draft genome sequence of Clostridium hylemonae (DSM 15053).</title>
        <authorList>
            <person name="Sudarsanam P."/>
            <person name="Ley R."/>
            <person name="Guruge J."/>
            <person name="Turnbaugh P.J."/>
            <person name="Mahowald M."/>
            <person name="Liep D."/>
            <person name="Gordon J."/>
        </authorList>
    </citation>
    <scope>NUCLEOTIDE SEQUENCE</scope>
    <source>
        <strain evidence="6">DSM 15053</strain>
    </source>
</reference>
<dbReference type="GO" id="GO:0032993">
    <property type="term" value="C:protein-DNA complex"/>
    <property type="evidence" value="ECO:0007669"/>
    <property type="project" value="TreeGrafter"/>
</dbReference>
<dbReference type="GO" id="GO:0003677">
    <property type="term" value="F:DNA binding"/>
    <property type="evidence" value="ECO:0007669"/>
    <property type="project" value="UniProtKB-KW"/>
</dbReference>
<evidence type="ECO:0000313" key="6">
    <source>
        <dbReference type="EMBL" id="EEG75890.1"/>
    </source>
</evidence>
<dbReference type="HOGENOM" id="CLU_039613_6_0_9"/>